<dbReference type="InterPro" id="IPR033690">
    <property type="entry name" value="Adenylat_kinase_CS"/>
</dbReference>
<dbReference type="PROSITE" id="PS00113">
    <property type="entry name" value="ADENYLATE_KINASE"/>
    <property type="match status" value="1"/>
</dbReference>
<keyword evidence="6" id="KW-0479">Metal-binding</keyword>
<dbReference type="InterPro" id="IPR000850">
    <property type="entry name" value="Adenylat/UMP-CMP_kin"/>
</dbReference>
<organism evidence="10">
    <name type="scientific">Peptoniphilus harei</name>
    <dbReference type="NCBI Taxonomy" id="54005"/>
    <lineage>
        <taxon>Bacteria</taxon>
        <taxon>Bacillati</taxon>
        <taxon>Bacillota</taxon>
        <taxon>Tissierellia</taxon>
        <taxon>Tissierellales</taxon>
        <taxon>Peptoniphilaceae</taxon>
        <taxon>Peptoniphilus</taxon>
    </lineage>
</organism>
<reference evidence="10 11" key="1">
    <citation type="submission" date="2016-01" db="EMBL/GenBank/DDBJ databases">
        <authorList>
            <person name="Oliw E.H."/>
        </authorList>
    </citation>
    <scope>NUCLEOTIDE SEQUENCE [LARGE SCALE GENOMIC DNA]</scope>
    <source>
        <strain evidence="10 11">CMW7756A</strain>
    </source>
</reference>
<comment type="domain">
    <text evidence="6">Consists of three domains, a large central CORE domain and two small peripheral domains, NMPbind and LID, which undergo movements during catalysis. The LID domain closes over the site of phosphoryl transfer upon ATP binding. Assembling and dissambling the active center during each catalytic cycle provides an effective means to prevent ATP hydrolysis. Some bacteria have evolved a zinc-coordinating structure that stabilizes the LID domain.</text>
</comment>
<comment type="subcellular location">
    <subcellularLocation>
        <location evidence="6 8">Cytoplasm</location>
    </subcellularLocation>
</comment>
<evidence type="ECO:0000256" key="4">
    <source>
        <dbReference type="ARBA" id="ARBA00022777"/>
    </source>
</evidence>
<evidence type="ECO:0000313" key="11">
    <source>
        <dbReference type="Proteomes" id="UP000070174"/>
    </source>
</evidence>
<dbReference type="Gene3D" id="3.40.50.300">
    <property type="entry name" value="P-loop containing nucleotide triphosphate hydrolases"/>
    <property type="match status" value="1"/>
</dbReference>
<feature type="binding site" evidence="6">
    <location>
        <position position="130"/>
    </location>
    <ligand>
        <name>Zn(2+)</name>
        <dbReference type="ChEBI" id="CHEBI:29105"/>
        <note>structural</note>
    </ligand>
</feature>
<feature type="binding site" evidence="6">
    <location>
        <begin position="136"/>
        <end position="137"/>
    </location>
    <ligand>
        <name>ATP</name>
        <dbReference type="ChEBI" id="CHEBI:30616"/>
    </ligand>
</feature>
<feature type="binding site" evidence="6">
    <location>
        <position position="150"/>
    </location>
    <ligand>
        <name>Zn(2+)</name>
        <dbReference type="ChEBI" id="CHEBI:29105"/>
        <note>structural</note>
    </ligand>
</feature>
<dbReference type="SUPFAM" id="SSF52540">
    <property type="entry name" value="P-loop containing nucleoside triphosphate hydrolases"/>
    <property type="match status" value="1"/>
</dbReference>
<feature type="region of interest" description="LID" evidence="6">
    <location>
        <begin position="126"/>
        <end position="163"/>
    </location>
</feature>
<dbReference type="InterPro" id="IPR007862">
    <property type="entry name" value="Adenylate_kinase_lid-dom"/>
</dbReference>
<dbReference type="HAMAP" id="MF_00235">
    <property type="entry name" value="Adenylate_kinase_Adk"/>
    <property type="match status" value="1"/>
</dbReference>
<comment type="catalytic activity">
    <reaction evidence="6 8">
        <text>AMP + ATP = 2 ADP</text>
        <dbReference type="Rhea" id="RHEA:12973"/>
        <dbReference type="ChEBI" id="CHEBI:30616"/>
        <dbReference type="ChEBI" id="CHEBI:456215"/>
        <dbReference type="ChEBI" id="CHEBI:456216"/>
        <dbReference type="EC" id="2.7.4.3"/>
    </reaction>
</comment>
<evidence type="ECO:0000256" key="1">
    <source>
        <dbReference type="ARBA" id="ARBA00022679"/>
    </source>
</evidence>
<dbReference type="NCBIfam" id="NF011100">
    <property type="entry name" value="PRK14527.1"/>
    <property type="match status" value="1"/>
</dbReference>
<feature type="binding site" evidence="6">
    <location>
        <position position="36"/>
    </location>
    <ligand>
        <name>AMP</name>
        <dbReference type="ChEBI" id="CHEBI:456215"/>
    </ligand>
</feature>
<dbReference type="GO" id="GO:0005737">
    <property type="term" value="C:cytoplasm"/>
    <property type="evidence" value="ECO:0007669"/>
    <property type="project" value="UniProtKB-SubCell"/>
</dbReference>
<protein>
    <recommendedName>
        <fullName evidence="6 8">Adenylate kinase</fullName>
        <shortName evidence="6">AK</shortName>
        <ecNumber evidence="6 8">2.7.4.3</ecNumber>
    </recommendedName>
    <alternativeName>
        <fullName evidence="6">ATP-AMP transphosphorylase</fullName>
    </alternativeName>
    <alternativeName>
        <fullName evidence="6">ATP:AMP phosphotransferase</fullName>
    </alternativeName>
    <alternativeName>
        <fullName evidence="6">Adenylate monophosphate kinase</fullName>
    </alternativeName>
</protein>
<dbReference type="InterPro" id="IPR027417">
    <property type="entry name" value="P-loop_NTPase"/>
</dbReference>
<feature type="binding site" evidence="6">
    <location>
        <begin position="85"/>
        <end position="88"/>
    </location>
    <ligand>
        <name>AMP</name>
        <dbReference type="ChEBI" id="CHEBI:456215"/>
    </ligand>
</feature>
<feature type="binding site" evidence="6">
    <location>
        <begin position="57"/>
        <end position="59"/>
    </location>
    <ligand>
        <name>AMP</name>
        <dbReference type="ChEBI" id="CHEBI:456215"/>
    </ligand>
</feature>
<dbReference type="FunFam" id="3.40.50.300:FF:000106">
    <property type="entry name" value="Adenylate kinase mitochondrial"/>
    <property type="match status" value="1"/>
</dbReference>
<keyword evidence="2 6" id="KW-0545">Nucleotide biosynthesis</keyword>
<comment type="subunit">
    <text evidence="6 8">Monomer.</text>
</comment>
<feature type="binding site" evidence="6">
    <location>
        <position position="133"/>
    </location>
    <ligand>
        <name>Zn(2+)</name>
        <dbReference type="ChEBI" id="CHEBI:29105"/>
        <note>structural</note>
    </ligand>
</feature>
<comment type="caution">
    <text evidence="10">The sequence shown here is derived from an EMBL/GenBank/DDBJ whole genome shotgun (WGS) entry which is preliminary data.</text>
</comment>
<dbReference type="GO" id="GO:0008270">
    <property type="term" value="F:zinc ion binding"/>
    <property type="evidence" value="ECO:0007669"/>
    <property type="project" value="UniProtKB-UniRule"/>
</dbReference>
<dbReference type="AlphaFoldDB" id="A0A133PJN3"/>
<evidence type="ECO:0000256" key="6">
    <source>
        <dbReference type="HAMAP-Rule" id="MF_00235"/>
    </source>
</evidence>
<dbReference type="Proteomes" id="UP000070174">
    <property type="component" value="Unassembled WGS sequence"/>
</dbReference>
<dbReference type="NCBIfam" id="NF001381">
    <property type="entry name" value="PRK00279.1-3"/>
    <property type="match status" value="1"/>
</dbReference>
<dbReference type="PRINTS" id="PR00094">
    <property type="entry name" value="ADENYLTKNASE"/>
</dbReference>
<dbReference type="RefSeq" id="WP_060800692.1">
    <property type="nucleotide sequence ID" value="NZ_KQ957105.1"/>
</dbReference>
<accession>A0A133PJN3</accession>
<feature type="region of interest" description="NMP" evidence="6">
    <location>
        <begin position="30"/>
        <end position="59"/>
    </location>
</feature>
<dbReference type="GO" id="GO:0004017">
    <property type="term" value="F:AMP kinase activity"/>
    <property type="evidence" value="ECO:0007669"/>
    <property type="project" value="UniProtKB-UniRule"/>
</dbReference>
<dbReference type="GO" id="GO:0044209">
    <property type="term" value="P:AMP salvage"/>
    <property type="evidence" value="ECO:0007669"/>
    <property type="project" value="UniProtKB-UniRule"/>
</dbReference>
<comment type="function">
    <text evidence="6">Catalyzes the reversible transfer of the terminal phosphate group between ATP and AMP. Plays an important role in cellular energy homeostasis and in adenine nucleotide metabolism.</text>
</comment>
<proteinExistence type="inferred from homology"/>
<comment type="similarity">
    <text evidence="6 7">Belongs to the adenylate kinase family.</text>
</comment>
<dbReference type="EMBL" id="LRQE01000041">
    <property type="protein sequence ID" value="KXA28757.1"/>
    <property type="molecule type" value="Genomic_DNA"/>
</dbReference>
<dbReference type="PANTHER" id="PTHR23359">
    <property type="entry name" value="NUCLEOTIDE KINASE"/>
    <property type="match status" value="1"/>
</dbReference>
<comment type="pathway">
    <text evidence="6">Purine metabolism; AMP biosynthesis via salvage pathway; AMP from ADP: step 1/1.</text>
</comment>
<dbReference type="Pfam" id="PF00406">
    <property type="entry name" value="ADK"/>
    <property type="match status" value="1"/>
</dbReference>
<dbReference type="NCBIfam" id="NF001380">
    <property type="entry name" value="PRK00279.1-2"/>
    <property type="match status" value="1"/>
</dbReference>
<evidence type="ECO:0000256" key="7">
    <source>
        <dbReference type="RuleBase" id="RU003330"/>
    </source>
</evidence>
<dbReference type="Pfam" id="PF05191">
    <property type="entry name" value="ADK_lid"/>
    <property type="match status" value="1"/>
</dbReference>
<name>A0A133PJN3_9FIRM</name>
<dbReference type="CDD" id="cd01428">
    <property type="entry name" value="ADK"/>
    <property type="match status" value="1"/>
</dbReference>
<keyword evidence="6" id="KW-0963">Cytoplasm</keyword>
<evidence type="ECO:0000259" key="9">
    <source>
        <dbReference type="Pfam" id="PF05191"/>
    </source>
</evidence>
<dbReference type="GO" id="GO:0005524">
    <property type="term" value="F:ATP binding"/>
    <property type="evidence" value="ECO:0007669"/>
    <property type="project" value="UniProtKB-UniRule"/>
</dbReference>
<feature type="binding site" evidence="6">
    <location>
        <position position="153"/>
    </location>
    <ligand>
        <name>Zn(2+)</name>
        <dbReference type="ChEBI" id="CHEBI:29105"/>
        <note>structural</note>
    </ligand>
</feature>
<evidence type="ECO:0000256" key="5">
    <source>
        <dbReference type="ARBA" id="ARBA00022840"/>
    </source>
</evidence>
<evidence type="ECO:0000256" key="2">
    <source>
        <dbReference type="ARBA" id="ARBA00022727"/>
    </source>
</evidence>
<dbReference type="EC" id="2.7.4.3" evidence="6 8"/>
<keyword evidence="3 6" id="KW-0547">Nucleotide-binding</keyword>
<feature type="binding site" evidence="6">
    <location>
        <position position="160"/>
    </location>
    <ligand>
        <name>AMP</name>
        <dbReference type="ChEBI" id="CHEBI:456215"/>
    </ligand>
</feature>
<feature type="domain" description="Adenylate kinase active site lid" evidence="9">
    <location>
        <begin position="127"/>
        <end position="162"/>
    </location>
</feature>
<keyword evidence="6" id="KW-0862">Zinc</keyword>
<keyword evidence="1 6" id="KW-0808">Transferase</keyword>
<feature type="binding site" evidence="6">
    <location>
        <position position="92"/>
    </location>
    <ligand>
        <name>AMP</name>
        <dbReference type="ChEBI" id="CHEBI:456215"/>
    </ligand>
</feature>
<feature type="binding site" evidence="6">
    <location>
        <begin position="10"/>
        <end position="15"/>
    </location>
    <ligand>
        <name>ATP</name>
        <dbReference type="ChEBI" id="CHEBI:30616"/>
    </ligand>
</feature>
<feature type="binding site" evidence="6">
    <location>
        <position position="171"/>
    </location>
    <ligand>
        <name>AMP</name>
        <dbReference type="ChEBI" id="CHEBI:456215"/>
    </ligand>
</feature>
<feature type="binding site" evidence="6">
    <location>
        <position position="199"/>
    </location>
    <ligand>
        <name>ATP</name>
        <dbReference type="ChEBI" id="CHEBI:30616"/>
    </ligand>
</feature>
<sequence>MKLVILGPPGAGKGTQAEYIVERYNIPHISTGDIFRENIKNNTELGKKAKSYMDKGLLVPDDLVIALVEDRLNKDDAKEGFLLDGFPRTVAQAVSLDSILDKNDDKLTKVINISVDPEILIERAVGRRVCKTCGMTYHVKFNPPKEEGVCDKDGTKLIQRDDDTEETVKTRISVYFDQTAPLIDYYRAQNLLIDIDGAKDIDKVFDDIVIGLE</sequence>
<keyword evidence="5 6" id="KW-0067">ATP-binding</keyword>
<feature type="binding site" evidence="6">
    <location>
        <position position="31"/>
    </location>
    <ligand>
        <name>AMP</name>
        <dbReference type="ChEBI" id="CHEBI:456215"/>
    </ligand>
</feature>
<dbReference type="PATRIC" id="fig|54005.3.peg.1714"/>
<gene>
    <name evidence="6" type="primary">adk</name>
    <name evidence="10" type="ORF">HMPREF3229_01753</name>
</gene>
<dbReference type="InterPro" id="IPR006259">
    <property type="entry name" value="Adenyl_kin_sub"/>
</dbReference>
<evidence type="ECO:0000313" key="10">
    <source>
        <dbReference type="EMBL" id="KXA28757.1"/>
    </source>
</evidence>
<feature type="binding site" evidence="6">
    <location>
        <position position="127"/>
    </location>
    <ligand>
        <name>ATP</name>
        <dbReference type="ChEBI" id="CHEBI:30616"/>
    </ligand>
</feature>
<evidence type="ECO:0000256" key="8">
    <source>
        <dbReference type="RuleBase" id="RU003331"/>
    </source>
</evidence>
<evidence type="ECO:0000256" key="3">
    <source>
        <dbReference type="ARBA" id="ARBA00022741"/>
    </source>
</evidence>
<keyword evidence="4 6" id="KW-0418">Kinase</keyword>
<dbReference type="NCBIfam" id="TIGR01351">
    <property type="entry name" value="adk"/>
    <property type="match status" value="1"/>
</dbReference>
<dbReference type="UniPathway" id="UPA00588">
    <property type="reaction ID" value="UER00649"/>
</dbReference>